<feature type="non-terminal residue" evidence="8">
    <location>
        <position position="88"/>
    </location>
</feature>
<evidence type="ECO:0000256" key="3">
    <source>
        <dbReference type="ARBA" id="ARBA00022475"/>
    </source>
</evidence>
<dbReference type="PANTHER" id="PTHR30330">
    <property type="entry name" value="AGSS FAMILY TRANSPORTER, SODIUM-ALANINE"/>
    <property type="match status" value="1"/>
</dbReference>
<keyword evidence="6 7" id="KW-0472">Membrane</keyword>
<feature type="transmembrane region" description="Helical" evidence="7">
    <location>
        <begin position="67"/>
        <end position="84"/>
    </location>
</feature>
<keyword evidence="5 7" id="KW-1133">Transmembrane helix</keyword>
<evidence type="ECO:0000256" key="4">
    <source>
        <dbReference type="ARBA" id="ARBA00022692"/>
    </source>
</evidence>
<evidence type="ECO:0000256" key="7">
    <source>
        <dbReference type="SAM" id="Phobius"/>
    </source>
</evidence>
<feature type="non-terminal residue" evidence="8">
    <location>
        <position position="1"/>
    </location>
</feature>
<reference evidence="8" key="1">
    <citation type="submission" date="2013-12" db="EMBL/GenBank/DDBJ databases">
        <title>A Varibaculum cambriense genome reconstructed from a premature infant gut community with otherwise low bacterial novelty that shifts toward anaerobic metabolism during the third week of life.</title>
        <authorList>
            <person name="Brown C.T."/>
            <person name="Sharon I."/>
            <person name="Thomas B.C."/>
            <person name="Castelle C.J."/>
            <person name="Morowitz M.J."/>
            <person name="Banfield J.F."/>
        </authorList>
    </citation>
    <scope>NUCLEOTIDE SEQUENCE</scope>
</reference>
<keyword evidence="3" id="KW-1003">Cell membrane</keyword>
<gene>
    <name evidence="8" type="ORF">Q604_UNBC06497G0001</name>
</gene>
<dbReference type="PANTHER" id="PTHR30330:SF1">
    <property type="entry name" value="AMINO-ACID CARRIER PROTEIN ALST"/>
    <property type="match status" value="1"/>
</dbReference>
<proteinExistence type="predicted"/>
<protein>
    <submittedName>
        <fullName evidence="8">Amino acid carrier protein</fullName>
    </submittedName>
</protein>
<evidence type="ECO:0000256" key="5">
    <source>
        <dbReference type="ARBA" id="ARBA00022989"/>
    </source>
</evidence>
<keyword evidence="2" id="KW-0813">Transport</keyword>
<evidence type="ECO:0000256" key="1">
    <source>
        <dbReference type="ARBA" id="ARBA00004651"/>
    </source>
</evidence>
<accession>W1YB63</accession>
<comment type="subcellular location">
    <subcellularLocation>
        <location evidence="1">Cell membrane</location>
        <topology evidence="1">Multi-pass membrane protein</topology>
    </subcellularLocation>
</comment>
<dbReference type="GO" id="GO:0005886">
    <property type="term" value="C:plasma membrane"/>
    <property type="evidence" value="ECO:0007669"/>
    <property type="project" value="UniProtKB-SubCell"/>
</dbReference>
<sequence length="88" mass="9360">GNIAGIAIAVVLGGPGAIFWMWVIALIGAATGFIESTLAQIYKEPIAKGGFYGGPAYYIRYGLNNKALSVLFAILISITYGWIYNSVQ</sequence>
<keyword evidence="4 7" id="KW-0812">Transmembrane</keyword>
<evidence type="ECO:0000313" key="8">
    <source>
        <dbReference type="EMBL" id="ETJ39631.1"/>
    </source>
</evidence>
<evidence type="ECO:0000256" key="6">
    <source>
        <dbReference type="ARBA" id="ARBA00023136"/>
    </source>
</evidence>
<dbReference type="PROSITE" id="PS00873">
    <property type="entry name" value="NA_ALANINE_SYMP"/>
    <property type="match status" value="1"/>
</dbReference>
<organism evidence="8">
    <name type="scientific">human gut metagenome</name>
    <dbReference type="NCBI Taxonomy" id="408170"/>
    <lineage>
        <taxon>unclassified sequences</taxon>
        <taxon>metagenomes</taxon>
        <taxon>organismal metagenomes</taxon>
    </lineage>
</organism>
<comment type="caution">
    <text evidence="8">The sequence shown here is derived from an EMBL/GenBank/DDBJ whole genome shotgun (WGS) entry which is preliminary data.</text>
</comment>
<dbReference type="GO" id="GO:0005283">
    <property type="term" value="F:amino acid:sodium symporter activity"/>
    <property type="evidence" value="ECO:0007669"/>
    <property type="project" value="InterPro"/>
</dbReference>
<name>W1YB63_9ZZZZ</name>
<evidence type="ECO:0000256" key="2">
    <source>
        <dbReference type="ARBA" id="ARBA00022448"/>
    </source>
</evidence>
<feature type="transmembrane region" description="Helical" evidence="7">
    <location>
        <begin position="6"/>
        <end position="34"/>
    </location>
</feature>
<dbReference type="InterPro" id="IPR001463">
    <property type="entry name" value="Na/Ala_symport"/>
</dbReference>
<dbReference type="Pfam" id="PF01235">
    <property type="entry name" value="Na_Ala_symp"/>
    <property type="match status" value="1"/>
</dbReference>
<dbReference type="EMBL" id="AZMM01006497">
    <property type="protein sequence ID" value="ETJ39631.1"/>
    <property type="molecule type" value="Genomic_DNA"/>
</dbReference>
<dbReference type="AlphaFoldDB" id="W1YB63"/>